<evidence type="ECO:0000256" key="1">
    <source>
        <dbReference type="ARBA" id="ARBA00008791"/>
    </source>
</evidence>
<evidence type="ECO:0000313" key="4">
    <source>
        <dbReference type="Proteomes" id="UP000503540"/>
    </source>
</evidence>
<dbReference type="AlphaFoldDB" id="A0A6G9YDB3"/>
<dbReference type="PANTHER" id="PTHR46268:SF6">
    <property type="entry name" value="UNIVERSAL STRESS PROTEIN UP12"/>
    <property type="match status" value="1"/>
</dbReference>
<dbReference type="InterPro" id="IPR006016">
    <property type="entry name" value="UspA"/>
</dbReference>
<dbReference type="CDD" id="cd00293">
    <property type="entry name" value="USP-like"/>
    <property type="match status" value="1"/>
</dbReference>
<dbReference type="Proteomes" id="UP000503540">
    <property type="component" value="Chromosome"/>
</dbReference>
<proteinExistence type="inferred from homology"/>
<dbReference type="Gene3D" id="3.40.50.620">
    <property type="entry name" value="HUPs"/>
    <property type="match status" value="1"/>
</dbReference>
<dbReference type="KEGG" id="nah:F5544_16205"/>
<dbReference type="Pfam" id="PF00582">
    <property type="entry name" value="Usp"/>
    <property type="match status" value="1"/>
</dbReference>
<name>A0A6G9YDB3_9NOCA</name>
<accession>A0A6G9YDB3</accession>
<protein>
    <recommendedName>
        <fullName evidence="2">UspA domain-containing protein</fullName>
    </recommendedName>
</protein>
<sequence length="216" mass="22576">MAWAPRSAAAGMWCKKPGPSRCDVARFLLFPHRLPLWSVPVAAPVHPYTGVAPGAAPDPRIVGGHMTAYRTIVVGTDGSDSSYVAVEKAAALAADSGATLVVACAYYPTDDRDVAAAADVLKEEAYQVRGSAPTNDILRTARDKAVAAGATDVVEKAVVGEPVESLLTLVKEVEADLLVVGNRGLNTITGRLLGSVPSDVARKSHSDVLIVHTVRK</sequence>
<gene>
    <name evidence="3" type="ORF">F5544_16205</name>
</gene>
<comment type="similarity">
    <text evidence="1">Belongs to the universal stress protein A family.</text>
</comment>
<organism evidence="3 4">
    <name type="scientific">Nocardia arthritidis</name>
    <dbReference type="NCBI Taxonomy" id="228602"/>
    <lineage>
        <taxon>Bacteria</taxon>
        <taxon>Bacillati</taxon>
        <taxon>Actinomycetota</taxon>
        <taxon>Actinomycetes</taxon>
        <taxon>Mycobacteriales</taxon>
        <taxon>Nocardiaceae</taxon>
        <taxon>Nocardia</taxon>
    </lineage>
</organism>
<dbReference type="InterPro" id="IPR006015">
    <property type="entry name" value="Universal_stress_UspA"/>
</dbReference>
<keyword evidence="4" id="KW-1185">Reference proteome</keyword>
<dbReference type="SUPFAM" id="SSF52402">
    <property type="entry name" value="Adenine nucleotide alpha hydrolases-like"/>
    <property type="match status" value="1"/>
</dbReference>
<reference evidence="3 4" key="1">
    <citation type="journal article" date="2019" name="ACS Chem. Biol.">
        <title>Identification and Mobilization of a Cryptic Antibiotic Biosynthesis Gene Locus from a Human-Pathogenic Nocardia Isolate.</title>
        <authorList>
            <person name="Herisse M."/>
            <person name="Ishida K."/>
            <person name="Porter J.L."/>
            <person name="Howden B."/>
            <person name="Hertweck C."/>
            <person name="Stinear T.P."/>
            <person name="Pidot S.J."/>
        </authorList>
    </citation>
    <scope>NUCLEOTIDE SEQUENCE [LARGE SCALE GENOMIC DNA]</scope>
    <source>
        <strain evidence="3 4">AUSMDU00012717</strain>
    </source>
</reference>
<dbReference type="EMBL" id="CP046172">
    <property type="protein sequence ID" value="QIS11120.1"/>
    <property type="molecule type" value="Genomic_DNA"/>
</dbReference>
<evidence type="ECO:0000313" key="3">
    <source>
        <dbReference type="EMBL" id="QIS11120.1"/>
    </source>
</evidence>
<feature type="domain" description="UspA" evidence="2">
    <location>
        <begin position="69"/>
        <end position="212"/>
    </location>
</feature>
<dbReference type="PRINTS" id="PR01438">
    <property type="entry name" value="UNVRSLSTRESS"/>
</dbReference>
<dbReference type="PANTHER" id="PTHR46268">
    <property type="entry name" value="STRESS RESPONSE PROTEIN NHAX"/>
    <property type="match status" value="1"/>
</dbReference>
<dbReference type="InterPro" id="IPR014729">
    <property type="entry name" value="Rossmann-like_a/b/a_fold"/>
</dbReference>
<evidence type="ECO:0000259" key="2">
    <source>
        <dbReference type="Pfam" id="PF00582"/>
    </source>
</evidence>